<dbReference type="SUPFAM" id="SSF53649">
    <property type="entry name" value="Alkaline phosphatase-like"/>
    <property type="match status" value="1"/>
</dbReference>
<accession>A0A7X0H3B8</accession>
<dbReference type="RefSeq" id="WP_184675750.1">
    <property type="nucleotide sequence ID" value="NZ_JACHGY010000001.1"/>
</dbReference>
<dbReference type="Pfam" id="PF01663">
    <property type="entry name" value="Phosphodiest"/>
    <property type="match status" value="1"/>
</dbReference>
<dbReference type="AlphaFoldDB" id="A0A7X0H3B8"/>
<dbReference type="EMBL" id="JACHGY010000001">
    <property type="protein sequence ID" value="MBB6428528.1"/>
    <property type="molecule type" value="Genomic_DNA"/>
</dbReference>
<gene>
    <name evidence="1" type="ORF">HNQ40_000334</name>
</gene>
<dbReference type="Gene3D" id="3.40.720.10">
    <property type="entry name" value="Alkaline Phosphatase, subunit A"/>
    <property type="match status" value="1"/>
</dbReference>
<evidence type="ECO:0008006" key="3">
    <source>
        <dbReference type="Google" id="ProtNLM"/>
    </source>
</evidence>
<reference evidence="1 2" key="1">
    <citation type="submission" date="2020-08" db="EMBL/GenBank/DDBJ databases">
        <title>Genomic Encyclopedia of Type Strains, Phase IV (KMG-IV): sequencing the most valuable type-strain genomes for metagenomic binning, comparative biology and taxonomic classification.</title>
        <authorList>
            <person name="Goeker M."/>
        </authorList>
    </citation>
    <scope>NUCLEOTIDE SEQUENCE [LARGE SCALE GENOMIC DNA]</scope>
    <source>
        <strain evidence="1 2">DSM 103725</strain>
    </source>
</reference>
<dbReference type="Proteomes" id="UP000541810">
    <property type="component" value="Unassembled WGS sequence"/>
</dbReference>
<sequence>MAESKLLVLYVPSLDRRWLDPGLTPFVCEALARHGETLLHTHPSPELLATMITGTWPHEHGCWQVSRLPPAPRTALQKLIDCLPHRWTTTFQCLRHRLNPEFDVPTVEPRRRRQLKFHRIKNMRRKGGDAQEIRLDVPTVFDLLGSEASRFHTVFSFDIHPKLADLIDGEPVLDMIELYTLDLFSHWNIDRPEAMRQQIAEVDRQLAETTAKADALGVTTLLVVDHGHEPTRNTIDLAKVLRETGVPEDEYLFYAEVGNARLWYDTDRARQVIESALRELEHATYLTAEEMAKHHIHFPPESGFGDGYLNSHAGTILFPHDFYHPLVNAYMARKTTEQVGRKISPIHRGNHGGLPDQHPVDTGYLVPLNGSFAPLPNEASIIDVAPTMFSLLGKETPEGMAGRILLERATT</sequence>
<dbReference type="InterPro" id="IPR002591">
    <property type="entry name" value="Phosphodiest/P_Trfase"/>
</dbReference>
<name>A0A7X0H3B8_9BACT</name>
<evidence type="ECO:0000313" key="1">
    <source>
        <dbReference type="EMBL" id="MBB6428528.1"/>
    </source>
</evidence>
<protein>
    <recommendedName>
        <fullName evidence="3">Type I phosphodiesterase / nucleotide pyrophosphatase</fullName>
    </recommendedName>
</protein>
<organism evidence="1 2">
    <name type="scientific">Algisphaera agarilytica</name>
    <dbReference type="NCBI Taxonomy" id="1385975"/>
    <lineage>
        <taxon>Bacteria</taxon>
        <taxon>Pseudomonadati</taxon>
        <taxon>Planctomycetota</taxon>
        <taxon>Phycisphaerae</taxon>
        <taxon>Phycisphaerales</taxon>
        <taxon>Phycisphaeraceae</taxon>
        <taxon>Algisphaera</taxon>
    </lineage>
</organism>
<comment type="caution">
    <text evidence="1">The sequence shown here is derived from an EMBL/GenBank/DDBJ whole genome shotgun (WGS) entry which is preliminary data.</text>
</comment>
<keyword evidence="2" id="KW-1185">Reference proteome</keyword>
<dbReference type="InterPro" id="IPR017850">
    <property type="entry name" value="Alkaline_phosphatase_core_sf"/>
</dbReference>
<evidence type="ECO:0000313" key="2">
    <source>
        <dbReference type="Proteomes" id="UP000541810"/>
    </source>
</evidence>
<proteinExistence type="predicted"/>